<comment type="caution">
    <text evidence="2">The sequence shown here is derived from an EMBL/GenBank/DDBJ whole genome shotgun (WGS) entry which is preliminary data.</text>
</comment>
<dbReference type="Proteomes" id="UP001150941">
    <property type="component" value="Unassembled WGS sequence"/>
</dbReference>
<sequence length="77" mass="7860">MSMTRDAVADASFAVSSVPERPAPRPGAAPTPKTQPLNPKAASGWNTNDLGLRVGADVVSAMSAGALTCPLITIIDR</sequence>
<dbReference type="GeneID" id="83203265"/>
<organism evidence="2 3">
    <name type="scientific">Penicillium chermesinum</name>
    <dbReference type="NCBI Taxonomy" id="63820"/>
    <lineage>
        <taxon>Eukaryota</taxon>
        <taxon>Fungi</taxon>
        <taxon>Dikarya</taxon>
        <taxon>Ascomycota</taxon>
        <taxon>Pezizomycotina</taxon>
        <taxon>Eurotiomycetes</taxon>
        <taxon>Eurotiomycetidae</taxon>
        <taxon>Eurotiales</taxon>
        <taxon>Aspergillaceae</taxon>
        <taxon>Penicillium</taxon>
    </lineage>
</organism>
<dbReference type="EMBL" id="JAPQKS010000005">
    <property type="protein sequence ID" value="KAJ5225441.1"/>
    <property type="molecule type" value="Genomic_DNA"/>
</dbReference>
<reference evidence="2" key="1">
    <citation type="submission" date="2022-11" db="EMBL/GenBank/DDBJ databases">
        <authorList>
            <person name="Petersen C."/>
        </authorList>
    </citation>
    <scope>NUCLEOTIDE SEQUENCE</scope>
    <source>
        <strain evidence="2">IBT 19713</strain>
    </source>
</reference>
<dbReference type="RefSeq" id="XP_058328852.1">
    <property type="nucleotide sequence ID" value="XM_058475962.1"/>
</dbReference>
<dbReference type="OrthoDB" id="275936at2759"/>
<gene>
    <name evidence="2" type="ORF">N7468_006666</name>
</gene>
<accession>A0A9W9TJU3</accession>
<name>A0A9W9TJU3_9EURO</name>
<evidence type="ECO:0000256" key="1">
    <source>
        <dbReference type="SAM" id="MobiDB-lite"/>
    </source>
</evidence>
<feature type="compositionally biased region" description="Low complexity" evidence="1">
    <location>
        <begin position="9"/>
        <end position="23"/>
    </location>
</feature>
<evidence type="ECO:0000313" key="3">
    <source>
        <dbReference type="Proteomes" id="UP001150941"/>
    </source>
</evidence>
<reference evidence="2" key="2">
    <citation type="journal article" date="2023" name="IMA Fungus">
        <title>Comparative genomic study of the Penicillium genus elucidates a diverse pangenome and 15 lateral gene transfer events.</title>
        <authorList>
            <person name="Petersen C."/>
            <person name="Sorensen T."/>
            <person name="Nielsen M.R."/>
            <person name="Sondergaard T.E."/>
            <person name="Sorensen J.L."/>
            <person name="Fitzpatrick D.A."/>
            <person name="Frisvad J.C."/>
            <person name="Nielsen K.L."/>
        </authorList>
    </citation>
    <scope>NUCLEOTIDE SEQUENCE</scope>
    <source>
        <strain evidence="2">IBT 19713</strain>
    </source>
</reference>
<protein>
    <submittedName>
        <fullName evidence="2">Uncharacterized protein</fullName>
    </submittedName>
</protein>
<keyword evidence="3" id="KW-1185">Reference proteome</keyword>
<dbReference type="AlphaFoldDB" id="A0A9W9TJU3"/>
<proteinExistence type="predicted"/>
<feature type="region of interest" description="Disordered" evidence="1">
    <location>
        <begin position="1"/>
        <end position="46"/>
    </location>
</feature>
<evidence type="ECO:0000313" key="2">
    <source>
        <dbReference type="EMBL" id="KAJ5225441.1"/>
    </source>
</evidence>